<protein>
    <recommendedName>
        <fullName evidence="4 5">Large ribosomal subunit protein uL29</fullName>
    </recommendedName>
</protein>
<reference evidence="6" key="1">
    <citation type="submission" date="2017-02" db="EMBL/GenBank/DDBJ databases">
        <title>Delving into the versatile metabolic prowess of the omnipresent phylum Bacteroidetes.</title>
        <authorList>
            <person name="Nobu M.K."/>
            <person name="Mei R."/>
            <person name="Narihiro T."/>
            <person name="Kuroda K."/>
            <person name="Liu W.-T."/>
        </authorList>
    </citation>
    <scope>NUCLEOTIDE SEQUENCE</scope>
    <source>
        <strain evidence="6">ADurb.Bin417</strain>
    </source>
</reference>
<accession>A0A1V5MHP0</accession>
<keyword evidence="2 5" id="KW-0689">Ribosomal protein</keyword>
<evidence type="ECO:0000256" key="1">
    <source>
        <dbReference type="ARBA" id="ARBA00009254"/>
    </source>
</evidence>
<comment type="similarity">
    <text evidence="1 5">Belongs to the universal ribosomal protein uL29 family.</text>
</comment>
<dbReference type="Gene3D" id="1.10.287.310">
    <property type="match status" value="1"/>
</dbReference>
<dbReference type="SUPFAM" id="SSF46561">
    <property type="entry name" value="Ribosomal protein L29 (L29p)"/>
    <property type="match status" value="1"/>
</dbReference>
<dbReference type="Proteomes" id="UP000485484">
    <property type="component" value="Unassembled WGS sequence"/>
</dbReference>
<keyword evidence="3 5" id="KW-0687">Ribonucleoprotein</keyword>
<proteinExistence type="inferred from homology"/>
<gene>
    <name evidence="5 6" type="primary">rpmC</name>
    <name evidence="6" type="ORF">BWY73_00650</name>
</gene>
<comment type="caution">
    <text evidence="6">The sequence shown here is derived from an EMBL/GenBank/DDBJ whole genome shotgun (WGS) entry which is preliminary data.</text>
</comment>
<dbReference type="GO" id="GO:0005840">
    <property type="term" value="C:ribosome"/>
    <property type="evidence" value="ECO:0007669"/>
    <property type="project" value="UniProtKB-KW"/>
</dbReference>
<dbReference type="CDD" id="cd00427">
    <property type="entry name" value="Ribosomal_L29_HIP"/>
    <property type="match status" value="1"/>
</dbReference>
<evidence type="ECO:0000313" key="6">
    <source>
        <dbReference type="EMBL" id="OPZ92754.1"/>
    </source>
</evidence>
<dbReference type="NCBIfam" id="TIGR00012">
    <property type="entry name" value="L29"/>
    <property type="match status" value="1"/>
</dbReference>
<dbReference type="InterPro" id="IPR001854">
    <property type="entry name" value="Ribosomal_uL29"/>
</dbReference>
<sequence>MKRNDFQELQKLGPLELRERVDSLKAEYYRLRFQQKMGQLKETASLGSVRRDIARVMTLLNQKQKG</sequence>
<evidence type="ECO:0000256" key="3">
    <source>
        <dbReference type="ARBA" id="ARBA00023274"/>
    </source>
</evidence>
<dbReference type="EMBL" id="MWAK01000071">
    <property type="protein sequence ID" value="OPZ92754.1"/>
    <property type="molecule type" value="Genomic_DNA"/>
</dbReference>
<evidence type="ECO:0000256" key="4">
    <source>
        <dbReference type="ARBA" id="ARBA00035204"/>
    </source>
</evidence>
<dbReference type="GO" id="GO:1990904">
    <property type="term" value="C:ribonucleoprotein complex"/>
    <property type="evidence" value="ECO:0007669"/>
    <property type="project" value="UniProtKB-KW"/>
</dbReference>
<organism evidence="6">
    <name type="scientific">candidate division TA06 bacterium ADurb.Bin417</name>
    <dbReference type="NCBI Taxonomy" id="1852828"/>
    <lineage>
        <taxon>Bacteria</taxon>
        <taxon>Bacteria division TA06</taxon>
    </lineage>
</organism>
<evidence type="ECO:0000256" key="2">
    <source>
        <dbReference type="ARBA" id="ARBA00022980"/>
    </source>
</evidence>
<name>A0A1V5MHP0_UNCT6</name>
<dbReference type="GO" id="GO:0003735">
    <property type="term" value="F:structural constituent of ribosome"/>
    <property type="evidence" value="ECO:0007669"/>
    <property type="project" value="InterPro"/>
</dbReference>
<dbReference type="InterPro" id="IPR036049">
    <property type="entry name" value="Ribosomal_uL29_sf"/>
</dbReference>
<dbReference type="AlphaFoldDB" id="A0A1V5MHP0"/>
<dbReference type="Pfam" id="PF00831">
    <property type="entry name" value="Ribosomal_L29"/>
    <property type="match status" value="1"/>
</dbReference>
<dbReference type="GO" id="GO:0006412">
    <property type="term" value="P:translation"/>
    <property type="evidence" value="ECO:0007669"/>
    <property type="project" value="UniProtKB-UniRule"/>
</dbReference>
<evidence type="ECO:0000256" key="5">
    <source>
        <dbReference type="HAMAP-Rule" id="MF_00374"/>
    </source>
</evidence>
<dbReference type="HAMAP" id="MF_00374">
    <property type="entry name" value="Ribosomal_uL29"/>
    <property type="match status" value="1"/>
</dbReference>